<organism evidence="3 4">
    <name type="scientific">Phialocephala subalpina</name>
    <dbReference type="NCBI Taxonomy" id="576137"/>
    <lineage>
        <taxon>Eukaryota</taxon>
        <taxon>Fungi</taxon>
        <taxon>Dikarya</taxon>
        <taxon>Ascomycota</taxon>
        <taxon>Pezizomycotina</taxon>
        <taxon>Leotiomycetes</taxon>
        <taxon>Helotiales</taxon>
        <taxon>Mollisiaceae</taxon>
        <taxon>Phialocephala</taxon>
        <taxon>Phialocephala fortinii species complex</taxon>
    </lineage>
</organism>
<dbReference type="InterPro" id="IPR057334">
    <property type="entry name" value="PH_2nd_LRR"/>
</dbReference>
<proteinExistence type="predicted"/>
<dbReference type="OrthoDB" id="120976at2759"/>
<dbReference type="AlphaFoldDB" id="A0A1L7X4U2"/>
<feature type="region of interest" description="Disordered" evidence="1">
    <location>
        <begin position="1"/>
        <end position="21"/>
    </location>
</feature>
<dbReference type="Pfam" id="PF25353">
    <property type="entry name" value="PH_2nd_LRR"/>
    <property type="match status" value="1"/>
</dbReference>
<dbReference type="SUPFAM" id="SSF52047">
    <property type="entry name" value="RNI-like"/>
    <property type="match status" value="1"/>
</dbReference>
<dbReference type="GO" id="GO:0034315">
    <property type="term" value="P:regulation of Arp2/3 complex-mediated actin nucleation"/>
    <property type="evidence" value="ECO:0007669"/>
    <property type="project" value="TreeGrafter"/>
</dbReference>
<dbReference type="PROSITE" id="PS50003">
    <property type="entry name" value="PH_DOMAIN"/>
    <property type="match status" value="1"/>
</dbReference>
<feature type="domain" description="PH" evidence="2">
    <location>
        <begin position="152"/>
        <end position="294"/>
    </location>
</feature>
<evidence type="ECO:0000313" key="3">
    <source>
        <dbReference type="EMBL" id="CZR60044.1"/>
    </source>
</evidence>
<dbReference type="PANTHER" id="PTHR24112:SF66">
    <property type="entry name" value="LEUCINE-RICH REPEAT, ISOFORM F"/>
    <property type="match status" value="1"/>
</dbReference>
<feature type="compositionally biased region" description="Basic residues" evidence="1">
    <location>
        <begin position="54"/>
        <end position="63"/>
    </location>
</feature>
<accession>A0A1L7X4U2</accession>
<dbReference type="EMBL" id="FJOG01000015">
    <property type="protein sequence ID" value="CZR60044.1"/>
    <property type="molecule type" value="Genomic_DNA"/>
</dbReference>
<protein>
    <recommendedName>
        <fullName evidence="2">PH domain-containing protein</fullName>
    </recommendedName>
</protein>
<evidence type="ECO:0000256" key="1">
    <source>
        <dbReference type="SAM" id="MobiDB-lite"/>
    </source>
</evidence>
<keyword evidence="4" id="KW-1185">Reference proteome</keyword>
<dbReference type="GO" id="GO:0005886">
    <property type="term" value="C:plasma membrane"/>
    <property type="evidence" value="ECO:0007669"/>
    <property type="project" value="TreeGrafter"/>
</dbReference>
<dbReference type="STRING" id="576137.A0A1L7X4U2"/>
<gene>
    <name evidence="3" type="ORF">PAC_09939</name>
</gene>
<dbReference type="InterPro" id="IPR051279">
    <property type="entry name" value="PP1-Reg/Actin-Interact_Protein"/>
</dbReference>
<dbReference type="Gene3D" id="3.80.10.10">
    <property type="entry name" value="Ribonuclease Inhibitor"/>
    <property type="match status" value="1"/>
</dbReference>
<dbReference type="Proteomes" id="UP000184330">
    <property type="component" value="Unassembled WGS sequence"/>
</dbReference>
<dbReference type="InterPro" id="IPR001849">
    <property type="entry name" value="PH_domain"/>
</dbReference>
<feature type="compositionally biased region" description="Polar residues" evidence="1">
    <location>
        <begin position="216"/>
        <end position="232"/>
    </location>
</feature>
<evidence type="ECO:0000259" key="2">
    <source>
        <dbReference type="PROSITE" id="PS50003"/>
    </source>
</evidence>
<feature type="compositionally biased region" description="Basic and acidic residues" evidence="1">
    <location>
        <begin position="1191"/>
        <end position="1205"/>
    </location>
</feature>
<feature type="compositionally biased region" description="Basic and acidic residues" evidence="1">
    <location>
        <begin position="1172"/>
        <end position="1183"/>
    </location>
</feature>
<feature type="compositionally biased region" description="Polar residues" evidence="1">
    <location>
        <begin position="101"/>
        <end position="110"/>
    </location>
</feature>
<feature type="region of interest" description="Disordered" evidence="1">
    <location>
        <begin position="1154"/>
        <end position="1216"/>
    </location>
</feature>
<name>A0A1L7X4U2_9HELO</name>
<dbReference type="PANTHER" id="PTHR24112">
    <property type="entry name" value="LEUCINE-RICH REPEAT, ISOFORM F-RELATED"/>
    <property type="match status" value="1"/>
</dbReference>
<evidence type="ECO:0000313" key="4">
    <source>
        <dbReference type="Proteomes" id="UP000184330"/>
    </source>
</evidence>
<dbReference type="InterPro" id="IPR032675">
    <property type="entry name" value="LRR_dom_sf"/>
</dbReference>
<feature type="region of interest" description="Disordered" evidence="1">
    <location>
        <begin position="33"/>
        <end position="149"/>
    </location>
</feature>
<sequence length="1243" mass="140702">MAPSAKERRKSFNLLSRASPVYLPQINTDVGKAHANEAHTAPVLGTEESDKKEKDKKKSKRHSIFGLGPSTSPERQDGSVSPVKNGGGSLDSPKLRPRTLQKGNRPSSIFGSLGRKSTVHISQGDEENLGSARPASPSDGDAMPSNSSFSRNVLYHGEIQTTSGMFRKKKEYLVLTETHLVRFKTQARAAETFPSVSIPNQFGRSRTSRHPSSTSIGSLQEVQSQGSHTSADNENRIPLQQIVTVYKLEDGKPYFTTDVVYLDEEAHGAGSLQLILQDPQEADLWHTSIRGAATKARLLMKEPYPQRVIRYLVAAIEADNDYDPHTFQVFRVVRRLSIYKGLRASQDDLQKVQNAVFYMVVGINLIHLIPLPDFQNSSKELLNPKKSRTSFGIVTLVGARVSYDDDRFELEFRKPLRQAEILELAGAANPDIGYAILRTFHFLKPLWLDPTYNYRGPRCIVDPPDVRNDEDLNCFDRTLIAYMVAYGCNPTKIQYSVDYEAEDGAEFRLRAPRFGKKYSAQELLAVFRAVRYNQLFRSISFRGISLHDLHTVYDDNGYEHVAHTTRGGLDLRTCFNFNPKGKSLLYLEVQALICKSFTLKRLDFADCLPRRKPRDTFDIEGETKDWDRDPGCEIVAALMPIGKFELSNKATWLTLSGIELGETDLDHMLVALQKPSSSFRAIEMSRCKLNDRLIMQIITHLERQYATLEQIDISHNPGRITLETFQKSMSRYTKLQVINLSRTFWTTSMEPVFITDVMLTWKLEELHLDGIAINSATLDAISTYLASEASNNLRILHLDQCNLTGSDVAVLMHSMCKKPGEVRDLELHVDSNKLERGIGEIIKAIKDQHAPTKFYMRMIEFEKEDHFRQLLRALRSNETIRSLDISKCSLPQDANDDTCEELRLLFQDNKTLEEIDISGEQSHLETARFGIGLTYALTGLVDNTTLQMIRIEHQNLGVRGADTLSSVIERNSGLKHIFCEHNEITLQGFTSIVNSLAKNYTLLSLPFMTHDGFHALKHLNLSTLESHTTMVPSSKDSYKPHINFRQKINEFGFGPKKTKPDLTPQDLDAIARVLSEKWEFQMHRVQKLLERNRQIASGLPIDEADKMMDEESLRPSTALSDRTILDQVKSNTTPRVELKDPMIDERRLSDGKTVGWATDEISPVSEEDEDSERGSFQRQHEDMEGGLEAVRIQETDAVGEPKELDGTNTRVMPQLPELRLPDDSEKFFELEESERKVFAALES</sequence>
<feature type="region of interest" description="Disordered" evidence="1">
    <location>
        <begin position="197"/>
        <end position="234"/>
    </location>
</feature>
<reference evidence="3 4" key="1">
    <citation type="submission" date="2016-03" db="EMBL/GenBank/DDBJ databases">
        <authorList>
            <person name="Ploux O."/>
        </authorList>
    </citation>
    <scope>NUCLEOTIDE SEQUENCE [LARGE SCALE GENOMIC DNA]</scope>
    <source>
        <strain evidence="3 4">UAMH 11012</strain>
    </source>
</reference>